<dbReference type="Gene3D" id="6.10.250.1770">
    <property type="match status" value="1"/>
</dbReference>
<keyword evidence="4" id="KW-1185">Reference proteome</keyword>
<proteinExistence type="predicted"/>
<dbReference type="Proteomes" id="UP001295684">
    <property type="component" value="Unassembled WGS sequence"/>
</dbReference>
<name>A0AAD1XUS0_EUPCR</name>
<evidence type="ECO:0000256" key="1">
    <source>
        <dbReference type="SAM" id="MobiDB-lite"/>
    </source>
</evidence>
<comment type="caution">
    <text evidence="3">The sequence shown here is derived from an EMBL/GenBank/DDBJ whole genome shotgun (WGS) entry which is preliminary data.</text>
</comment>
<evidence type="ECO:0000313" key="3">
    <source>
        <dbReference type="EMBL" id="CAI2379289.1"/>
    </source>
</evidence>
<dbReference type="Pfam" id="PF12923">
    <property type="entry name" value="RRP7"/>
    <property type="match status" value="1"/>
</dbReference>
<gene>
    <name evidence="3" type="ORF">ECRASSUSDP1_LOCUS20698</name>
</gene>
<feature type="domain" description="Ribosomal RNA-processing protein 7 C-terminal" evidence="2">
    <location>
        <begin position="136"/>
        <end position="250"/>
    </location>
</feature>
<dbReference type="EMBL" id="CAMPGE010021119">
    <property type="protein sequence ID" value="CAI2379289.1"/>
    <property type="molecule type" value="Genomic_DNA"/>
</dbReference>
<reference evidence="3" key="1">
    <citation type="submission" date="2023-07" db="EMBL/GenBank/DDBJ databases">
        <authorList>
            <consortium name="AG Swart"/>
            <person name="Singh M."/>
            <person name="Singh A."/>
            <person name="Seah K."/>
            <person name="Emmerich C."/>
        </authorList>
    </citation>
    <scope>NUCLEOTIDE SEQUENCE</scope>
    <source>
        <strain evidence="3">DP1</strain>
    </source>
</reference>
<evidence type="ECO:0000259" key="2">
    <source>
        <dbReference type="Pfam" id="PF12923"/>
    </source>
</evidence>
<feature type="region of interest" description="Disordered" evidence="1">
    <location>
        <begin position="185"/>
        <end position="205"/>
    </location>
</feature>
<dbReference type="AlphaFoldDB" id="A0AAD1XUS0"/>
<protein>
    <recommendedName>
        <fullName evidence="2">Ribosomal RNA-processing protein 7 C-terminal domain-containing protein</fullName>
    </recommendedName>
</protein>
<accession>A0AAD1XUS0</accession>
<dbReference type="InterPro" id="IPR024326">
    <property type="entry name" value="RRP7_C"/>
</dbReference>
<sequence>MSYSIIKFPRGKDNHDFYYYKPLDDSCPKSSALVTDPERSVYLCSFTRELEEGFIKKYMGLAGHIESVYIGIYKNRKGSKKKRRAIFYSIIVYKSAKSVVNCQNSDSIQHKIDHLRESEAEPELDPLSGLGMDDKTEEEKQKWIDKMEEGGFTLVLPQNPKSQRKFVSDGATTVQAASLRKTKQLQKKLANKEEVNEEDVRKRRKRQRRELYKNDFYKFQIKEVKKDALKDLRKGFEMDKIKLINRKRRKVQE</sequence>
<organism evidence="3 4">
    <name type="scientific">Euplotes crassus</name>
    <dbReference type="NCBI Taxonomy" id="5936"/>
    <lineage>
        <taxon>Eukaryota</taxon>
        <taxon>Sar</taxon>
        <taxon>Alveolata</taxon>
        <taxon>Ciliophora</taxon>
        <taxon>Intramacronucleata</taxon>
        <taxon>Spirotrichea</taxon>
        <taxon>Hypotrichia</taxon>
        <taxon>Euplotida</taxon>
        <taxon>Euplotidae</taxon>
        <taxon>Moneuplotes</taxon>
    </lineage>
</organism>
<feature type="compositionally biased region" description="Basic and acidic residues" evidence="1">
    <location>
        <begin position="190"/>
        <end position="201"/>
    </location>
</feature>
<evidence type="ECO:0000313" key="4">
    <source>
        <dbReference type="Proteomes" id="UP001295684"/>
    </source>
</evidence>